<feature type="region of interest" description="Disordered" evidence="1">
    <location>
        <begin position="406"/>
        <end position="434"/>
    </location>
</feature>
<dbReference type="SUPFAM" id="SSF53300">
    <property type="entry name" value="vWA-like"/>
    <property type="match status" value="1"/>
</dbReference>
<dbReference type="RefSeq" id="WP_161760402.1">
    <property type="nucleotide sequence ID" value="NZ_BKCN01000002.1"/>
</dbReference>
<keyword evidence="4" id="KW-1185">Reference proteome</keyword>
<evidence type="ECO:0000259" key="2">
    <source>
        <dbReference type="Pfam" id="PF13400"/>
    </source>
</evidence>
<dbReference type="AlphaFoldDB" id="A0A5A7N4R6"/>
<protein>
    <recommendedName>
        <fullName evidence="2">Putative Flp pilus-assembly TadG-like N-terminal domain-containing protein</fullName>
    </recommendedName>
</protein>
<dbReference type="Gene3D" id="3.40.50.410">
    <property type="entry name" value="von Willebrand factor, type A domain"/>
    <property type="match status" value="1"/>
</dbReference>
<sequence length="535" mass="58530">MLVWVAVSLIPLVVSVGMATDIARGFVMRSQLNTALDAAALAGGRAFNLPSRDDDVRNYFAANFPSGFMGATLGELEIEPLEIPGEPERLRVSASVEMPTLFMKLVGIEEMSVGTSAEVTRENLGLQAVLVLDHTGSMKGSKINALEDASIDLVDILFGNKKNQPHDRLSIAIVPYSAAVNVGDLGSSFLDFSGIPPEFFYKPNDDRKWKGCVLARETLTSLSSNPNVLDVGAWDISLAPPAVGGKWRPYMYPHWYDNKYRSFPFQDDVDPRDPGKNAGSNLDGVFDAKAYRQGKGPDGEVWSNPNTNPSLGNAYTGPNIGCPAEVMTFNNNYDQVIDYIKDNTIAWSRGGTIGSEGLMWGWRMLDPEPPFPNMVPYNDPATVKALVMMTDGVNEVFRWPHNQYAKTASNGRRSEPENDGSDMPESDYTAYGRLDDGRLGTTNINVAAEAINLRMIKACAAMKMGGVNGQDRVQIYTVIFGGFATENSPRARNLRELYQDCASRPANAFLAPSNEDLRSAFRTIGNDLANLHLSR</sequence>
<feature type="domain" description="Putative Flp pilus-assembly TadG-like N-terminal" evidence="2">
    <location>
        <begin position="5"/>
        <end position="46"/>
    </location>
</feature>
<evidence type="ECO:0000313" key="3">
    <source>
        <dbReference type="EMBL" id="GER02977.1"/>
    </source>
</evidence>
<name>A0A5A7N4R6_9PROT</name>
<evidence type="ECO:0000313" key="4">
    <source>
        <dbReference type="Proteomes" id="UP000324996"/>
    </source>
</evidence>
<accession>A0A5A7N4R6</accession>
<dbReference type="InterPro" id="IPR036465">
    <property type="entry name" value="vWFA_dom_sf"/>
</dbReference>
<evidence type="ECO:0000256" key="1">
    <source>
        <dbReference type="SAM" id="MobiDB-lite"/>
    </source>
</evidence>
<organism evidence="3 4">
    <name type="scientific">Iodidimonas nitroreducens</name>
    <dbReference type="NCBI Taxonomy" id="1236968"/>
    <lineage>
        <taxon>Bacteria</taxon>
        <taxon>Pseudomonadati</taxon>
        <taxon>Pseudomonadota</taxon>
        <taxon>Alphaproteobacteria</taxon>
        <taxon>Iodidimonadales</taxon>
        <taxon>Iodidimonadaceae</taxon>
        <taxon>Iodidimonas</taxon>
    </lineage>
</organism>
<dbReference type="EMBL" id="BKCN01000002">
    <property type="protein sequence ID" value="GER02977.1"/>
    <property type="molecule type" value="Genomic_DNA"/>
</dbReference>
<dbReference type="Pfam" id="PF13400">
    <property type="entry name" value="Tad"/>
    <property type="match status" value="1"/>
</dbReference>
<dbReference type="InterPro" id="IPR028087">
    <property type="entry name" value="Tad_N"/>
</dbReference>
<reference evidence="3 4" key="1">
    <citation type="submission" date="2019-09" db="EMBL/GenBank/DDBJ databases">
        <title>NBRP : Genome information of microbial organism related human and environment.</title>
        <authorList>
            <person name="Hattori M."/>
            <person name="Oshima K."/>
            <person name="Inaba H."/>
            <person name="Suda W."/>
            <person name="Sakamoto M."/>
            <person name="Iino T."/>
            <person name="Kitahara M."/>
            <person name="Oshida Y."/>
            <person name="Iida T."/>
            <person name="Kudo T."/>
            <person name="Itoh T."/>
            <person name="Ohkuma M."/>
        </authorList>
    </citation>
    <scope>NUCLEOTIDE SEQUENCE [LARGE SCALE GENOMIC DNA]</scope>
    <source>
        <strain evidence="3 4">Q-1</strain>
    </source>
</reference>
<gene>
    <name evidence="3" type="ORF">JCM17846_06590</name>
</gene>
<dbReference type="Proteomes" id="UP000324996">
    <property type="component" value="Unassembled WGS sequence"/>
</dbReference>
<comment type="caution">
    <text evidence="3">The sequence shown here is derived from an EMBL/GenBank/DDBJ whole genome shotgun (WGS) entry which is preliminary data.</text>
</comment>
<proteinExistence type="predicted"/>